<comment type="caution">
    <text evidence="8">The sequence shown here is derived from an EMBL/GenBank/DDBJ whole genome shotgun (WGS) entry which is preliminary data.</text>
</comment>
<feature type="transmembrane region" description="Helical" evidence="6">
    <location>
        <begin position="113"/>
        <end position="140"/>
    </location>
</feature>
<evidence type="ECO:0000256" key="1">
    <source>
        <dbReference type="ARBA" id="ARBA00004141"/>
    </source>
</evidence>
<gene>
    <name evidence="8" type="ORF">ATJ93_3591</name>
</gene>
<keyword evidence="9" id="KW-1185">Reference proteome</keyword>
<evidence type="ECO:0000256" key="6">
    <source>
        <dbReference type="RuleBase" id="RU363032"/>
    </source>
</evidence>
<evidence type="ECO:0000259" key="7">
    <source>
        <dbReference type="PROSITE" id="PS50928"/>
    </source>
</evidence>
<evidence type="ECO:0000256" key="4">
    <source>
        <dbReference type="ARBA" id="ARBA00022989"/>
    </source>
</evidence>
<dbReference type="Pfam" id="PF00528">
    <property type="entry name" value="BPD_transp_1"/>
    <property type="match status" value="1"/>
</dbReference>
<dbReference type="InterPro" id="IPR043429">
    <property type="entry name" value="ArtM/GltK/GlnP/TcyL/YhdX-like"/>
</dbReference>
<dbReference type="RefSeq" id="WP_120245934.1">
    <property type="nucleotide sequence ID" value="NZ_RAPO01000003.1"/>
</dbReference>
<feature type="transmembrane region" description="Helical" evidence="6">
    <location>
        <begin position="67"/>
        <end position="93"/>
    </location>
</feature>
<evidence type="ECO:0000313" key="9">
    <source>
        <dbReference type="Proteomes" id="UP000283805"/>
    </source>
</evidence>
<dbReference type="PROSITE" id="PS50928">
    <property type="entry name" value="ABC_TM1"/>
    <property type="match status" value="1"/>
</dbReference>
<dbReference type="PANTHER" id="PTHR30614:SF0">
    <property type="entry name" value="L-CYSTINE TRANSPORT SYSTEM PERMEASE PROTEIN TCYL"/>
    <property type="match status" value="1"/>
</dbReference>
<protein>
    <submittedName>
        <fullName evidence="8">Amino acid ABC transporter membrane protein 1 (PAAT family)</fullName>
    </submittedName>
</protein>
<keyword evidence="3" id="KW-0029">Amino-acid transport</keyword>
<dbReference type="InterPro" id="IPR000515">
    <property type="entry name" value="MetI-like"/>
</dbReference>
<keyword evidence="6" id="KW-0813">Transport</keyword>
<evidence type="ECO:0000256" key="3">
    <source>
        <dbReference type="ARBA" id="ARBA00022970"/>
    </source>
</evidence>
<proteinExistence type="inferred from homology"/>
<dbReference type="InterPro" id="IPR035906">
    <property type="entry name" value="MetI-like_sf"/>
</dbReference>
<dbReference type="CDD" id="cd06261">
    <property type="entry name" value="TM_PBP2"/>
    <property type="match status" value="1"/>
</dbReference>
<keyword evidence="5 6" id="KW-0472">Membrane</keyword>
<dbReference type="SUPFAM" id="SSF161098">
    <property type="entry name" value="MetI-like"/>
    <property type="match status" value="1"/>
</dbReference>
<feature type="domain" description="ABC transmembrane type-1" evidence="7">
    <location>
        <begin position="72"/>
        <end position="279"/>
    </location>
</feature>
<evidence type="ECO:0000256" key="5">
    <source>
        <dbReference type="ARBA" id="ARBA00023136"/>
    </source>
</evidence>
<dbReference type="Gene3D" id="1.10.3720.10">
    <property type="entry name" value="MetI-like"/>
    <property type="match status" value="1"/>
</dbReference>
<dbReference type="Proteomes" id="UP000283805">
    <property type="component" value="Unassembled WGS sequence"/>
</dbReference>
<organism evidence="8 9">
    <name type="scientific">Halopiger aswanensis</name>
    <dbReference type="NCBI Taxonomy" id="148449"/>
    <lineage>
        <taxon>Archaea</taxon>
        <taxon>Methanobacteriati</taxon>
        <taxon>Methanobacteriota</taxon>
        <taxon>Stenosarchaea group</taxon>
        <taxon>Halobacteria</taxon>
        <taxon>Halobacteriales</taxon>
        <taxon>Natrialbaceae</taxon>
        <taxon>Halopiger</taxon>
    </lineage>
</organism>
<keyword evidence="4 6" id="KW-1133">Transmembrane helix</keyword>
<comment type="similarity">
    <text evidence="6">Belongs to the binding-protein-dependent transport system permease family.</text>
</comment>
<dbReference type="PANTHER" id="PTHR30614">
    <property type="entry name" value="MEMBRANE COMPONENT OF AMINO ACID ABC TRANSPORTER"/>
    <property type="match status" value="1"/>
</dbReference>
<keyword evidence="2 6" id="KW-0812">Transmembrane</keyword>
<evidence type="ECO:0000256" key="2">
    <source>
        <dbReference type="ARBA" id="ARBA00022692"/>
    </source>
</evidence>
<evidence type="ECO:0000313" key="8">
    <source>
        <dbReference type="EMBL" id="RKD93956.1"/>
    </source>
</evidence>
<comment type="subcellular location">
    <subcellularLocation>
        <location evidence="6">Cell membrane</location>
        <topology evidence="6">Multi-pass membrane protein</topology>
    </subcellularLocation>
    <subcellularLocation>
        <location evidence="1">Membrane</location>
        <topology evidence="1">Multi-pass membrane protein</topology>
    </subcellularLocation>
</comment>
<dbReference type="GO" id="GO:0055085">
    <property type="term" value="P:transmembrane transport"/>
    <property type="evidence" value="ECO:0007669"/>
    <property type="project" value="InterPro"/>
</dbReference>
<dbReference type="EMBL" id="RAPO01000003">
    <property type="protein sequence ID" value="RKD93956.1"/>
    <property type="molecule type" value="Genomic_DNA"/>
</dbReference>
<feature type="transmembrane region" description="Helical" evidence="6">
    <location>
        <begin position="261"/>
        <end position="281"/>
    </location>
</feature>
<sequence length="300" mass="32702">MPIDPVVPLVEASTLPLEAVQGQGHLQLPLQSQPLQALSVDPLLVTEEQVARRLGEDWAFVYRNADYMLWGTVITIALTLTSLLLGFLAGFPAGAIEVYGDGYSQSFVRKAGVLLRGTPILVIMLLTYFVLPIDIVLVALERTLGAIDFVLGPTPFTAPTDVPDAFLAATLALGFRSAAYQSQIFRGALQSIDEGQMEAARSIGMSRLEAIRHVIVPQALRRSVPGFQNEFTIVLKDTSIAFAIGLGELLKRSQDLFTQQTTAVLEVILFISLVYFVLTFTTNRTLDFVSNRFAIPGESS</sequence>
<dbReference type="OrthoDB" id="323678at2157"/>
<dbReference type="AlphaFoldDB" id="A0A419WF31"/>
<reference evidence="8 9" key="1">
    <citation type="submission" date="2018-09" db="EMBL/GenBank/DDBJ databases">
        <title>Genomic Encyclopedia of Archaeal and Bacterial Type Strains, Phase II (KMG-II): from individual species to whole genera.</title>
        <authorList>
            <person name="Goeker M."/>
        </authorList>
    </citation>
    <scope>NUCLEOTIDE SEQUENCE [LARGE SCALE GENOMIC DNA]</scope>
    <source>
        <strain evidence="8 9">DSM 13151</strain>
    </source>
</reference>
<name>A0A419WF31_9EURY</name>
<dbReference type="GO" id="GO:0005886">
    <property type="term" value="C:plasma membrane"/>
    <property type="evidence" value="ECO:0007669"/>
    <property type="project" value="UniProtKB-SubCell"/>
</dbReference>
<dbReference type="GO" id="GO:0006865">
    <property type="term" value="P:amino acid transport"/>
    <property type="evidence" value="ECO:0007669"/>
    <property type="project" value="UniProtKB-KW"/>
</dbReference>
<accession>A0A419WF31</accession>